<dbReference type="Pfam" id="PF13561">
    <property type="entry name" value="adh_short_C2"/>
    <property type="match status" value="1"/>
</dbReference>
<dbReference type="EMBL" id="CAEZXH010000090">
    <property type="protein sequence ID" value="CAB4691735.1"/>
    <property type="molecule type" value="Genomic_DNA"/>
</dbReference>
<gene>
    <name evidence="3" type="ORF">UFOPK2360_01181</name>
</gene>
<dbReference type="FunFam" id="3.40.50.720:FF:000084">
    <property type="entry name" value="Short-chain dehydrogenase reductase"/>
    <property type="match status" value="1"/>
</dbReference>
<evidence type="ECO:0000256" key="1">
    <source>
        <dbReference type="ARBA" id="ARBA00006484"/>
    </source>
</evidence>
<name>A0A6J6P507_9ZZZZ</name>
<dbReference type="AlphaFoldDB" id="A0A6J6P507"/>
<dbReference type="PANTHER" id="PTHR43669:SF3">
    <property type="entry name" value="ALCOHOL DEHYDROGENASE, PUTATIVE (AFU_ORTHOLOGUE AFUA_3G03445)-RELATED"/>
    <property type="match status" value="1"/>
</dbReference>
<keyword evidence="2" id="KW-0560">Oxidoreductase</keyword>
<dbReference type="InterPro" id="IPR002347">
    <property type="entry name" value="SDR_fam"/>
</dbReference>
<dbReference type="PANTHER" id="PTHR43669">
    <property type="entry name" value="5-KETO-D-GLUCONATE 5-REDUCTASE"/>
    <property type="match status" value="1"/>
</dbReference>
<dbReference type="Gene3D" id="3.40.50.720">
    <property type="entry name" value="NAD(P)-binding Rossmann-like Domain"/>
    <property type="match status" value="1"/>
</dbReference>
<dbReference type="PRINTS" id="PR00081">
    <property type="entry name" value="GDHRDH"/>
</dbReference>
<proteinExistence type="inferred from homology"/>
<dbReference type="InterPro" id="IPR036291">
    <property type="entry name" value="NAD(P)-bd_dom_sf"/>
</dbReference>
<accession>A0A6J6P507</accession>
<evidence type="ECO:0000256" key="2">
    <source>
        <dbReference type="ARBA" id="ARBA00023002"/>
    </source>
</evidence>
<evidence type="ECO:0000313" key="3">
    <source>
        <dbReference type="EMBL" id="CAB4691735.1"/>
    </source>
</evidence>
<organism evidence="3">
    <name type="scientific">freshwater metagenome</name>
    <dbReference type="NCBI Taxonomy" id="449393"/>
    <lineage>
        <taxon>unclassified sequences</taxon>
        <taxon>metagenomes</taxon>
        <taxon>ecological metagenomes</taxon>
    </lineage>
</organism>
<reference evidence="3" key="1">
    <citation type="submission" date="2020-05" db="EMBL/GenBank/DDBJ databases">
        <authorList>
            <person name="Chiriac C."/>
            <person name="Salcher M."/>
            <person name="Ghai R."/>
            <person name="Kavagutti S V."/>
        </authorList>
    </citation>
    <scope>NUCLEOTIDE SEQUENCE</scope>
</reference>
<dbReference type="GO" id="GO:0016491">
    <property type="term" value="F:oxidoreductase activity"/>
    <property type="evidence" value="ECO:0007669"/>
    <property type="project" value="UniProtKB-KW"/>
</dbReference>
<sequence length="252" mass="27103">MQIDSNEFANQVVLVTGAGSGIGAATAKLFAQRGAKVAVTDINLVSAQKTAEEINNTGGNAIAILHDVSNMTHWENVRDEIHSKLGELNVVHNNAFMKIEKSTDETSIAEWEKQISVNLVSMQMSVLTFLPDLKKNHGAIVNTSSIHANFGFVHHGAYAASKGGMVAFGRQLAVDYGPEIRVNTVLPGPILTPIWDDTTDEYRNLVTSNTPLRRMGKPEEVAEAVCFLASSRASYISGTTLTVDGGYTAEKA</sequence>
<comment type="similarity">
    <text evidence="1">Belongs to the short-chain dehydrogenases/reductases (SDR) family.</text>
</comment>
<protein>
    <submittedName>
        <fullName evidence="3">Unannotated protein</fullName>
    </submittedName>
</protein>
<dbReference type="SUPFAM" id="SSF51735">
    <property type="entry name" value="NAD(P)-binding Rossmann-fold domains"/>
    <property type="match status" value="1"/>
</dbReference>
<dbReference type="CDD" id="cd05233">
    <property type="entry name" value="SDR_c"/>
    <property type="match status" value="1"/>
</dbReference>
<dbReference type="PROSITE" id="PS00061">
    <property type="entry name" value="ADH_SHORT"/>
    <property type="match status" value="1"/>
</dbReference>
<dbReference type="PRINTS" id="PR00080">
    <property type="entry name" value="SDRFAMILY"/>
</dbReference>
<dbReference type="InterPro" id="IPR020904">
    <property type="entry name" value="Sc_DH/Rdtase_CS"/>
</dbReference>